<name>A0ACC1JUU0_9FUNG</name>
<keyword evidence="1" id="KW-0560">Oxidoreductase</keyword>
<organism evidence="1 2">
    <name type="scientific">Coemansia nantahalensis</name>
    <dbReference type="NCBI Taxonomy" id="2789366"/>
    <lineage>
        <taxon>Eukaryota</taxon>
        <taxon>Fungi</taxon>
        <taxon>Fungi incertae sedis</taxon>
        <taxon>Zoopagomycota</taxon>
        <taxon>Kickxellomycotina</taxon>
        <taxon>Kickxellomycetes</taxon>
        <taxon>Kickxellales</taxon>
        <taxon>Kickxellaceae</taxon>
        <taxon>Coemansia</taxon>
    </lineage>
</organism>
<protein>
    <submittedName>
        <fullName evidence="1">Superoxide dismutase</fullName>
        <ecNumber evidence="1">1.15.1.1</ecNumber>
    </submittedName>
</protein>
<evidence type="ECO:0000313" key="1">
    <source>
        <dbReference type="EMBL" id="KAJ2767556.1"/>
    </source>
</evidence>
<evidence type="ECO:0000313" key="2">
    <source>
        <dbReference type="Proteomes" id="UP001140234"/>
    </source>
</evidence>
<gene>
    <name evidence="1" type="primary">SOD4</name>
    <name evidence="1" type="ORF">IWQ57_003901</name>
</gene>
<keyword evidence="2" id="KW-1185">Reference proteome</keyword>
<accession>A0ACC1JUU0</accession>
<proteinExistence type="predicted"/>
<comment type="caution">
    <text evidence="1">The sequence shown here is derived from an EMBL/GenBank/DDBJ whole genome shotgun (WGS) entry which is preliminary data.</text>
</comment>
<sequence length="236" mass="23635">MLTKIFSVALAAAALAAGGAAQGALERAANANDVVVAIARPQGSGIKAEIRFVRELSGSGLHVDVKASGLPAGQQFPYHIHVSPVPSNGNCTATGGHFDPTGVNTPAAASYKCQPDNAAATCEVGDLAGMYGKMVPDGKGNFIASYNAAMLSFGGKNSILDHSVVIHAPNLTRLACDNIVGYVVSGPDSSTQSSGDGYSSKDVAEGNRRSSSSSGASVRAASLSAALLLVAGAVFA</sequence>
<dbReference type="EC" id="1.15.1.1" evidence="1"/>
<reference evidence="1" key="1">
    <citation type="submission" date="2022-07" db="EMBL/GenBank/DDBJ databases">
        <title>Phylogenomic reconstructions and comparative analyses of Kickxellomycotina fungi.</title>
        <authorList>
            <person name="Reynolds N.K."/>
            <person name="Stajich J.E."/>
            <person name="Barry K."/>
            <person name="Grigoriev I.V."/>
            <person name="Crous P."/>
            <person name="Smith M.E."/>
        </authorList>
    </citation>
    <scope>NUCLEOTIDE SEQUENCE</scope>
    <source>
        <strain evidence="1">CBS 109366</strain>
    </source>
</reference>
<dbReference type="EMBL" id="JANBUJ010001394">
    <property type="protein sequence ID" value="KAJ2767556.1"/>
    <property type="molecule type" value="Genomic_DNA"/>
</dbReference>
<dbReference type="Proteomes" id="UP001140234">
    <property type="component" value="Unassembled WGS sequence"/>
</dbReference>